<evidence type="ECO:0000256" key="1">
    <source>
        <dbReference type="ARBA" id="ARBA00022448"/>
    </source>
</evidence>
<evidence type="ECO:0000256" key="2">
    <source>
        <dbReference type="ARBA" id="ARBA00022741"/>
    </source>
</evidence>
<keyword evidence="6" id="KW-1185">Reference proteome</keyword>
<dbReference type="GO" id="GO:0005886">
    <property type="term" value="C:plasma membrane"/>
    <property type="evidence" value="ECO:0007669"/>
    <property type="project" value="TreeGrafter"/>
</dbReference>
<dbReference type="InterPro" id="IPR051120">
    <property type="entry name" value="ABC_AA/LPS_Transport"/>
</dbReference>
<proteinExistence type="predicted"/>
<dbReference type="EMBL" id="BA000002">
    <property type="protein sequence ID" value="BAA81540.2"/>
    <property type="molecule type" value="Genomic_DNA"/>
</dbReference>
<dbReference type="PANTHER" id="PTHR45772">
    <property type="entry name" value="CONSERVED COMPONENT OF ABC TRANSPORTER FOR NATURAL AMINO ACIDS-RELATED"/>
    <property type="match status" value="1"/>
</dbReference>
<keyword evidence="2" id="KW-0547">Nucleotide-binding</keyword>
<dbReference type="GO" id="GO:0005524">
    <property type="term" value="F:ATP binding"/>
    <property type="evidence" value="ECO:0007669"/>
    <property type="project" value="UniProtKB-KW"/>
</dbReference>
<dbReference type="Gene3D" id="3.40.50.300">
    <property type="entry name" value="P-loop containing nucleotide triphosphate hydrolases"/>
    <property type="match status" value="1"/>
</dbReference>
<dbReference type="GO" id="GO:0005304">
    <property type="term" value="F:L-valine transmembrane transporter activity"/>
    <property type="evidence" value="ECO:0007669"/>
    <property type="project" value="TreeGrafter"/>
</dbReference>
<dbReference type="AlphaFoldDB" id="Q9Y8W0"/>
<dbReference type="Pfam" id="PF12399">
    <property type="entry name" value="BCA_ABC_TP_C"/>
    <property type="match status" value="1"/>
</dbReference>
<dbReference type="PATRIC" id="fig|272557.25.peg.1678"/>
<organism evidence="5 6">
    <name type="scientific">Aeropyrum pernix (strain ATCC 700893 / DSM 11879 / JCM 9820 / NBRC 100138 / K1)</name>
    <dbReference type="NCBI Taxonomy" id="272557"/>
    <lineage>
        <taxon>Archaea</taxon>
        <taxon>Thermoproteota</taxon>
        <taxon>Thermoprotei</taxon>
        <taxon>Desulfurococcales</taxon>
        <taxon>Desulfurococcaceae</taxon>
        <taxon>Aeropyrum</taxon>
    </lineage>
</organism>
<dbReference type="PIR" id="D72485">
    <property type="entry name" value="D72485"/>
</dbReference>
<reference evidence="5 6" key="1">
    <citation type="journal article" date="1999" name="DNA Res.">
        <title>Complete genome sequence of an aerobic hyper-thermophilic crenarchaeon, Aeropyrum pernix K1.</title>
        <authorList>
            <person name="Kawarabayasi Y."/>
            <person name="Hino Y."/>
            <person name="Horikawa H."/>
            <person name="Yamazaki S."/>
            <person name="Haikawa Y."/>
            <person name="Jin-no K."/>
            <person name="Takahashi M."/>
            <person name="Sekine M."/>
            <person name="Baba S."/>
            <person name="Ankai A."/>
            <person name="Kosugi H."/>
            <person name="Hosoyama A."/>
            <person name="Fukui S."/>
            <person name="Nagai Y."/>
            <person name="Nishijima K."/>
            <person name="Nakazawa H."/>
            <person name="Takamiya M."/>
            <person name="Masuda S."/>
            <person name="Funahashi T."/>
            <person name="Tanaka T."/>
            <person name="Kudoh Y."/>
            <person name="Yamazaki J."/>
            <person name="Kushida N."/>
            <person name="Oguchi A."/>
            <person name="Aoki K."/>
            <person name="Kubota K."/>
            <person name="Nakamura Y."/>
            <person name="Nomura N."/>
            <person name="Sako Y."/>
            <person name="Kikuchi H."/>
        </authorList>
    </citation>
    <scope>NUCLEOTIDE SEQUENCE [LARGE SCALE GENOMIC DNA]</scope>
    <source>
        <strain evidence="6">ATCC 700893 / DSM 11879 / JCM 9820 / NBRC 100138 / K1</strain>
    </source>
</reference>
<name>Q9Y8W0_AERPE</name>
<dbReference type="GO" id="GO:0015808">
    <property type="term" value="P:L-alanine transport"/>
    <property type="evidence" value="ECO:0007669"/>
    <property type="project" value="TreeGrafter"/>
</dbReference>
<evidence type="ECO:0000256" key="3">
    <source>
        <dbReference type="ARBA" id="ARBA00022840"/>
    </source>
</evidence>
<dbReference type="eggNOG" id="arCOG00926">
    <property type="taxonomic scope" value="Archaea"/>
</dbReference>
<dbReference type="InterPro" id="IPR003593">
    <property type="entry name" value="AAA+_ATPase"/>
</dbReference>
<dbReference type="GO" id="GO:1903806">
    <property type="term" value="P:L-isoleucine import across plasma membrane"/>
    <property type="evidence" value="ECO:0007669"/>
    <property type="project" value="TreeGrafter"/>
</dbReference>
<evidence type="ECO:0000259" key="4">
    <source>
        <dbReference type="PROSITE" id="PS50893"/>
    </source>
</evidence>
<dbReference type="CDD" id="cd03219">
    <property type="entry name" value="ABC_Mj1267_LivG_branched"/>
    <property type="match status" value="1"/>
</dbReference>
<dbReference type="InterPro" id="IPR027417">
    <property type="entry name" value="P-loop_NTPase"/>
</dbReference>
<dbReference type="GO" id="GO:0016887">
    <property type="term" value="F:ATP hydrolysis activity"/>
    <property type="evidence" value="ECO:0007669"/>
    <property type="project" value="InterPro"/>
</dbReference>
<dbReference type="InterPro" id="IPR003439">
    <property type="entry name" value="ABC_transporter-like_ATP-bd"/>
</dbReference>
<dbReference type="Pfam" id="PF00005">
    <property type="entry name" value="ABC_tran"/>
    <property type="match status" value="1"/>
</dbReference>
<dbReference type="PANTHER" id="PTHR45772:SF7">
    <property type="entry name" value="AMINO ACID ABC TRANSPORTER ATP-BINDING PROTEIN"/>
    <property type="match status" value="1"/>
</dbReference>
<accession>Q9Y8W0</accession>
<gene>
    <name evidence="5" type="primary">livG</name>
    <name evidence="5" type="ordered locus">APE_2524.1</name>
</gene>
<dbReference type="GO" id="GO:0042941">
    <property type="term" value="P:D-alanine transmembrane transport"/>
    <property type="evidence" value="ECO:0007669"/>
    <property type="project" value="TreeGrafter"/>
</dbReference>
<evidence type="ECO:0000313" key="6">
    <source>
        <dbReference type="Proteomes" id="UP000002518"/>
    </source>
</evidence>
<dbReference type="GeneID" id="1445476"/>
<dbReference type="GO" id="GO:0015192">
    <property type="term" value="F:L-phenylalanine transmembrane transporter activity"/>
    <property type="evidence" value="ECO:0007669"/>
    <property type="project" value="TreeGrafter"/>
</dbReference>
<sequence>MTIILDVRDVYKRFGGIEALKGVSFSVRRGERVGLIGPNGAGKTTLFNIISGIYMPDRGRVIYKGVDITGWPAYRRSRAGIARTFQIVRPLANLTVLNNVIVGALLRTNDIREARERAMEAIDMVGLAGKEDILAKDLNLIEKKRLELARALATQPELLLLDEIAAGLRPREVDDLVYTLLEISKRGITIIMVEHVMRAVMNFAERVIVLHFGEKIAEGTPREVASNKLVIEAYMGTGG</sequence>
<feature type="domain" description="ABC transporter" evidence="4">
    <location>
        <begin position="5"/>
        <end position="237"/>
    </location>
</feature>
<dbReference type="RefSeq" id="WP_010867064.1">
    <property type="nucleotide sequence ID" value="NC_000854.2"/>
</dbReference>
<protein>
    <submittedName>
        <fullName evidence="5">Branched-chain amino acid ABC transporter, ATP binding protein</fullName>
    </submittedName>
</protein>
<dbReference type="STRING" id="272557.APE_2524.1"/>
<dbReference type="EnsemblBacteria" id="BAA81540">
    <property type="protein sequence ID" value="BAA81540"/>
    <property type="gene ID" value="APE_2524.1"/>
</dbReference>
<dbReference type="Proteomes" id="UP000002518">
    <property type="component" value="Chromosome"/>
</dbReference>
<dbReference type="InterPro" id="IPR032823">
    <property type="entry name" value="BCA_ABC_TP_C"/>
</dbReference>
<dbReference type="PROSITE" id="PS50893">
    <property type="entry name" value="ABC_TRANSPORTER_2"/>
    <property type="match status" value="1"/>
</dbReference>
<dbReference type="KEGG" id="ape:APE_2524.1"/>
<evidence type="ECO:0000313" key="5">
    <source>
        <dbReference type="EMBL" id="BAA81540.2"/>
    </source>
</evidence>
<keyword evidence="3" id="KW-0067">ATP-binding</keyword>
<dbReference type="SMART" id="SM00382">
    <property type="entry name" value="AAA"/>
    <property type="match status" value="1"/>
</dbReference>
<dbReference type="GO" id="GO:1903805">
    <property type="term" value="P:L-valine import across plasma membrane"/>
    <property type="evidence" value="ECO:0007669"/>
    <property type="project" value="TreeGrafter"/>
</dbReference>
<dbReference type="SUPFAM" id="SSF52540">
    <property type="entry name" value="P-loop containing nucleoside triphosphate hydrolases"/>
    <property type="match status" value="1"/>
</dbReference>
<dbReference type="GO" id="GO:0015188">
    <property type="term" value="F:L-isoleucine transmembrane transporter activity"/>
    <property type="evidence" value="ECO:0007669"/>
    <property type="project" value="TreeGrafter"/>
</dbReference>
<keyword evidence="1" id="KW-0813">Transport</keyword>